<gene>
    <name evidence="2" type="ORF">ACFFK0_02375</name>
</gene>
<reference evidence="2 3" key="1">
    <citation type="submission" date="2024-09" db="EMBL/GenBank/DDBJ databases">
        <authorList>
            <person name="Sun Q."/>
            <person name="Mori K."/>
        </authorList>
    </citation>
    <scope>NUCLEOTIDE SEQUENCE [LARGE SCALE GENOMIC DNA]</scope>
    <source>
        <strain evidence="2 3">CCM 7759</strain>
    </source>
</reference>
<keyword evidence="3" id="KW-1185">Reference proteome</keyword>
<name>A0ABV6DF75_9BACL</name>
<accession>A0ABV6DF75</accession>
<dbReference type="SMART" id="SM00871">
    <property type="entry name" value="AraC_E_bind"/>
    <property type="match status" value="1"/>
</dbReference>
<evidence type="ECO:0000259" key="1">
    <source>
        <dbReference type="SMART" id="SM00871"/>
    </source>
</evidence>
<dbReference type="InterPro" id="IPR011256">
    <property type="entry name" value="Reg_factor_effector_dom_sf"/>
</dbReference>
<dbReference type="InterPro" id="IPR010499">
    <property type="entry name" value="AraC_E-bd"/>
</dbReference>
<protein>
    <submittedName>
        <fullName evidence="2">GyrI-like domain-containing protein</fullName>
    </submittedName>
</protein>
<feature type="domain" description="AraC effector-binding" evidence="1">
    <location>
        <begin position="8"/>
        <end position="167"/>
    </location>
</feature>
<dbReference type="PANTHER" id="PTHR36444:SF2">
    <property type="entry name" value="TRANSCRIPTIONAL REGULATOR PROTEIN YOBU-RELATED"/>
    <property type="match status" value="1"/>
</dbReference>
<dbReference type="InterPro" id="IPR029442">
    <property type="entry name" value="GyrI-like"/>
</dbReference>
<dbReference type="PANTHER" id="PTHR36444">
    <property type="entry name" value="TRANSCRIPTIONAL REGULATOR PROTEIN YOBU-RELATED"/>
    <property type="match status" value="1"/>
</dbReference>
<comment type="caution">
    <text evidence="2">The sequence shown here is derived from an EMBL/GenBank/DDBJ whole genome shotgun (WGS) entry which is preliminary data.</text>
</comment>
<sequence>MSLEQRASTPSVVELPAMTVIGVSFDANLKQIAEEELGKKAYEDLTARQASIAGKADGHVRLVQTYPMKPGFNPNVDPFNQLIGYVVEREDTPVPERMTKRTLPAGEYVRMTHRGRESELGRTYDELYGRWMREHGRRPAGHDFEIWDERYRPDQEDNEIDVYVALAANS</sequence>
<dbReference type="Pfam" id="PF06445">
    <property type="entry name" value="GyrI-like"/>
    <property type="match status" value="1"/>
</dbReference>
<dbReference type="Gene3D" id="3.20.80.10">
    <property type="entry name" value="Regulatory factor, effector binding domain"/>
    <property type="match status" value="1"/>
</dbReference>
<evidence type="ECO:0000313" key="3">
    <source>
        <dbReference type="Proteomes" id="UP001589776"/>
    </source>
</evidence>
<dbReference type="SUPFAM" id="SSF55136">
    <property type="entry name" value="Probable bacterial effector-binding domain"/>
    <property type="match status" value="1"/>
</dbReference>
<dbReference type="Proteomes" id="UP001589776">
    <property type="component" value="Unassembled WGS sequence"/>
</dbReference>
<evidence type="ECO:0000313" key="2">
    <source>
        <dbReference type="EMBL" id="MFC0211305.1"/>
    </source>
</evidence>
<dbReference type="EMBL" id="JBHLWN010000014">
    <property type="protein sequence ID" value="MFC0211305.1"/>
    <property type="molecule type" value="Genomic_DNA"/>
</dbReference>
<dbReference type="InterPro" id="IPR053182">
    <property type="entry name" value="YobU-like_regulator"/>
</dbReference>
<proteinExistence type="predicted"/>
<organism evidence="2 3">
    <name type="scientific">Paenibacillus chartarius</name>
    <dbReference type="NCBI Taxonomy" id="747481"/>
    <lineage>
        <taxon>Bacteria</taxon>
        <taxon>Bacillati</taxon>
        <taxon>Bacillota</taxon>
        <taxon>Bacilli</taxon>
        <taxon>Bacillales</taxon>
        <taxon>Paenibacillaceae</taxon>
        <taxon>Paenibacillus</taxon>
    </lineage>
</organism>
<dbReference type="RefSeq" id="WP_377468278.1">
    <property type="nucleotide sequence ID" value="NZ_JBHLWN010000014.1"/>
</dbReference>